<feature type="compositionally biased region" description="Polar residues" evidence="1">
    <location>
        <begin position="19"/>
        <end position="30"/>
    </location>
</feature>
<sequence>MHPFCGSPVGPEGFGQPIQCPSCSSKSSDQPGAKSSLHSEQKEVQAQAPSHSLLSPSPIVAAFARARPRSSAQLPSVPQHVDDNKSRAEQGVPQTSSAIAGSSDEAVVHSPEQALLSPLNRRSTIQVVTEIAQRRKALRWMVETEKVYGDKHLFPKAVDKFPSIFKSATRRANIAKAMNWWKKREMYLQSERGATAVSGRREHGRVRVNRKCMTGRGRRSSTWVAWLYPVLLAEFDRLRKAGLTFDAPMLRQVALRQFDVPWAPFNTASVDSQDASLLSKITTRWVQVFMEKHRIVLRAHTGKRQVSPEKQEQIEREVASHLGELKRDFESGMIDENTVENIDETHFVIDFDNGKTLGFVAEKQVKYADVVSGGEGITMVVRISGGASGYIHPPMMIFTNANRSYPIRGVADDVNGVCYRTGPKGWMDKRHFREYLQERRALAADSRGRQKVIFLDNCSGHLDESECDDEFHRLNARLRYLPPNATDLCQPADSFVIAKIKDVWSRMWNEKKIELIEDKECQNKARKDGSYSGKLKNPGKKFFLEMAAAAKSDDALWFIPWC</sequence>
<dbReference type="GO" id="GO:0003676">
    <property type="term" value="F:nucleic acid binding"/>
    <property type="evidence" value="ECO:0007669"/>
    <property type="project" value="InterPro"/>
</dbReference>
<dbReference type="EMBL" id="QXFU01006465">
    <property type="protein sequence ID" value="KAE8960952.1"/>
    <property type="molecule type" value="Genomic_DNA"/>
</dbReference>
<dbReference type="Pfam" id="PF03184">
    <property type="entry name" value="DDE_1"/>
    <property type="match status" value="1"/>
</dbReference>
<reference evidence="3 4" key="1">
    <citation type="submission" date="2018-09" db="EMBL/GenBank/DDBJ databases">
        <title>Genomic investigation of the strawberry pathogen Phytophthora fragariae indicates pathogenicity is determined by transcriptional variation in three key races.</title>
        <authorList>
            <person name="Adams T.M."/>
            <person name="Armitage A.D."/>
            <person name="Sobczyk M.K."/>
            <person name="Bates H.J."/>
            <person name="Dunwell J.M."/>
            <person name="Nellist C.F."/>
            <person name="Harrison R.J."/>
        </authorList>
    </citation>
    <scope>NUCLEOTIDE SEQUENCE [LARGE SCALE GENOMIC DNA]</scope>
    <source>
        <strain evidence="3 4">SCRP324</strain>
    </source>
</reference>
<comment type="caution">
    <text evidence="3">The sequence shown here is derived from an EMBL/GenBank/DDBJ whole genome shotgun (WGS) entry which is preliminary data.</text>
</comment>
<feature type="domain" description="DDE-1" evidence="2">
    <location>
        <begin position="393"/>
        <end position="521"/>
    </location>
</feature>
<feature type="region of interest" description="Disordered" evidence="1">
    <location>
        <begin position="1"/>
        <end position="55"/>
    </location>
</feature>
<gene>
    <name evidence="3" type="ORF">PR002_g30052</name>
</gene>
<dbReference type="OrthoDB" id="111624at2759"/>
<evidence type="ECO:0000313" key="4">
    <source>
        <dbReference type="Proteomes" id="UP000435112"/>
    </source>
</evidence>
<accession>A0A6A3GVN1</accession>
<proteinExistence type="predicted"/>
<organism evidence="3 4">
    <name type="scientific">Phytophthora rubi</name>
    <dbReference type="NCBI Taxonomy" id="129364"/>
    <lineage>
        <taxon>Eukaryota</taxon>
        <taxon>Sar</taxon>
        <taxon>Stramenopiles</taxon>
        <taxon>Oomycota</taxon>
        <taxon>Peronosporomycetes</taxon>
        <taxon>Peronosporales</taxon>
        <taxon>Peronosporaceae</taxon>
        <taxon>Phytophthora</taxon>
    </lineage>
</organism>
<dbReference type="AlphaFoldDB" id="A0A6A3GVN1"/>
<name>A0A6A3GVN1_9STRA</name>
<dbReference type="InterPro" id="IPR004875">
    <property type="entry name" value="DDE_SF_endonuclease_dom"/>
</dbReference>
<dbReference type="Proteomes" id="UP000435112">
    <property type="component" value="Unassembled WGS sequence"/>
</dbReference>
<evidence type="ECO:0000259" key="2">
    <source>
        <dbReference type="Pfam" id="PF03184"/>
    </source>
</evidence>
<feature type="region of interest" description="Disordered" evidence="1">
    <location>
        <begin position="70"/>
        <end position="106"/>
    </location>
</feature>
<evidence type="ECO:0000256" key="1">
    <source>
        <dbReference type="SAM" id="MobiDB-lite"/>
    </source>
</evidence>
<evidence type="ECO:0000313" key="3">
    <source>
        <dbReference type="EMBL" id="KAE8960952.1"/>
    </source>
</evidence>
<protein>
    <recommendedName>
        <fullName evidence="2">DDE-1 domain-containing protein</fullName>
    </recommendedName>
</protein>